<dbReference type="InterPro" id="IPR040256">
    <property type="entry name" value="At4g02000-like"/>
</dbReference>
<feature type="domain" description="DUF4283" evidence="2">
    <location>
        <begin position="5"/>
        <end position="80"/>
    </location>
</feature>
<name>A0ABD2XV87_9GENT</name>
<sequence>MYYTSLIGMIIGDKMMNYTGMKNFANQIWKYPRRLQVSEIRANCFQFVFGDAEEMDHVLMGGPWIIDKQILVLKKWEEGIEENPAAFNKAYQCVQVWNLPLHWLSKSVGRNIGSVCMNVKDVLISQAGGKEGKIGHDLKKCNQGVNLGEEKGDLQFGEWMRVNSSRSSPKKNDRMGQDGGESKNAGGREVADWSGTGDKNEGEKVKEKGGSPGKNERSMVGEVGKGVVEKVGTSSPLMISLKSNGKHVIEGSASKENRSDRERSERGEVQGEVTDGMKVNQIHEGDKGNDLMTLVARINDECPDSQQNYSTEGSGMDKGWGGPMEVDLSGGEQLQKREKMRRYKKLKGNEYRKVERTPLAELTNAGDLGKRKLCVEEDQSGMLLENIQQEKKSRTTANELRSFVETVNRACKEWSEWEESNAQTEKRNNNQTSDINCEAVEEFWNKEAVHIVTAVDVQVNSGCTSVGIAALNGEAVTIKAWAYKESRIRILEVEEAEAVKIAMIKAAQEGWTKIVIHANSRRLLKKFNQGDCSDLLLSTSLGDILNLKEMFATCSLCLSSKQIV</sequence>
<reference evidence="3 4" key="1">
    <citation type="submission" date="2024-11" db="EMBL/GenBank/DDBJ databases">
        <title>A near-complete genome assembly of Cinchona calisaya.</title>
        <authorList>
            <person name="Lian D.C."/>
            <person name="Zhao X.W."/>
            <person name="Wei L."/>
        </authorList>
    </citation>
    <scope>NUCLEOTIDE SEQUENCE [LARGE SCALE GENOMIC DNA]</scope>
    <source>
        <tissue evidence="3">Nenye</tissue>
    </source>
</reference>
<dbReference type="Pfam" id="PF14111">
    <property type="entry name" value="DUF4283"/>
    <property type="match status" value="1"/>
</dbReference>
<feature type="region of interest" description="Disordered" evidence="1">
    <location>
        <begin position="161"/>
        <end position="221"/>
    </location>
</feature>
<feature type="region of interest" description="Disordered" evidence="1">
    <location>
        <begin position="246"/>
        <end position="271"/>
    </location>
</feature>
<evidence type="ECO:0000313" key="4">
    <source>
        <dbReference type="Proteomes" id="UP001630127"/>
    </source>
</evidence>
<evidence type="ECO:0000259" key="2">
    <source>
        <dbReference type="Pfam" id="PF14111"/>
    </source>
</evidence>
<evidence type="ECO:0000256" key="1">
    <source>
        <dbReference type="SAM" id="MobiDB-lite"/>
    </source>
</evidence>
<dbReference type="EMBL" id="JBJUIK010000017">
    <property type="protein sequence ID" value="KAL3499093.1"/>
    <property type="molecule type" value="Genomic_DNA"/>
</dbReference>
<evidence type="ECO:0000313" key="3">
    <source>
        <dbReference type="EMBL" id="KAL3499093.1"/>
    </source>
</evidence>
<accession>A0ABD2XV87</accession>
<proteinExistence type="predicted"/>
<dbReference type="InterPro" id="IPR025558">
    <property type="entry name" value="DUF4283"/>
</dbReference>
<dbReference type="Proteomes" id="UP001630127">
    <property type="component" value="Unassembled WGS sequence"/>
</dbReference>
<dbReference type="AlphaFoldDB" id="A0ABD2XV87"/>
<organism evidence="3 4">
    <name type="scientific">Cinchona calisaya</name>
    <dbReference type="NCBI Taxonomy" id="153742"/>
    <lineage>
        <taxon>Eukaryota</taxon>
        <taxon>Viridiplantae</taxon>
        <taxon>Streptophyta</taxon>
        <taxon>Embryophyta</taxon>
        <taxon>Tracheophyta</taxon>
        <taxon>Spermatophyta</taxon>
        <taxon>Magnoliopsida</taxon>
        <taxon>eudicotyledons</taxon>
        <taxon>Gunneridae</taxon>
        <taxon>Pentapetalae</taxon>
        <taxon>asterids</taxon>
        <taxon>lamiids</taxon>
        <taxon>Gentianales</taxon>
        <taxon>Rubiaceae</taxon>
        <taxon>Cinchonoideae</taxon>
        <taxon>Cinchoneae</taxon>
        <taxon>Cinchona</taxon>
    </lineage>
</organism>
<gene>
    <name evidence="3" type="ORF">ACH5RR_041825</name>
</gene>
<keyword evidence="4" id="KW-1185">Reference proteome</keyword>
<feature type="compositionally biased region" description="Basic and acidic residues" evidence="1">
    <location>
        <begin position="198"/>
        <end position="219"/>
    </location>
</feature>
<comment type="caution">
    <text evidence="3">The sequence shown here is derived from an EMBL/GenBank/DDBJ whole genome shotgun (WGS) entry which is preliminary data.</text>
</comment>
<dbReference type="PANTHER" id="PTHR31286">
    <property type="entry name" value="GLYCINE-RICH CELL WALL STRUCTURAL PROTEIN 1.8-LIKE"/>
    <property type="match status" value="1"/>
</dbReference>
<feature type="compositionally biased region" description="Basic and acidic residues" evidence="1">
    <location>
        <begin position="247"/>
        <end position="269"/>
    </location>
</feature>
<dbReference type="PANTHER" id="PTHR31286:SF178">
    <property type="entry name" value="DUF4283 DOMAIN-CONTAINING PROTEIN"/>
    <property type="match status" value="1"/>
</dbReference>
<protein>
    <recommendedName>
        <fullName evidence="2">DUF4283 domain-containing protein</fullName>
    </recommendedName>
</protein>